<feature type="domain" description="Beta-lactamase-related" evidence="3">
    <location>
        <begin position="127"/>
        <end position="376"/>
    </location>
</feature>
<dbReference type="AlphaFoldDB" id="A0A1N6Y9U9"/>
<dbReference type="OrthoDB" id="1185352at2"/>
<feature type="chain" id="PRO_5011980731" evidence="2">
    <location>
        <begin position="22"/>
        <end position="395"/>
    </location>
</feature>
<protein>
    <submittedName>
        <fullName evidence="4">CubicO group peptidase, beta-lactamase class C family</fullName>
    </submittedName>
</protein>
<keyword evidence="2" id="KW-0732">Signal</keyword>
<dbReference type="InterPro" id="IPR050789">
    <property type="entry name" value="Diverse_Enzym_Activities"/>
</dbReference>
<feature type="signal peptide" evidence="2">
    <location>
        <begin position="1"/>
        <end position="21"/>
    </location>
</feature>
<dbReference type="PANTHER" id="PTHR43283:SF11">
    <property type="entry name" value="BETA-LACTAMASE-RELATED DOMAIN-CONTAINING PROTEIN"/>
    <property type="match status" value="1"/>
</dbReference>
<dbReference type="SUPFAM" id="SSF56601">
    <property type="entry name" value="beta-lactamase/transpeptidase-like"/>
    <property type="match status" value="1"/>
</dbReference>
<dbReference type="InterPro" id="IPR001466">
    <property type="entry name" value="Beta-lactam-related"/>
</dbReference>
<proteinExistence type="predicted"/>
<organism evidence="4 5">
    <name type="scientific">Pontibacter lucknowensis</name>
    <dbReference type="NCBI Taxonomy" id="1077936"/>
    <lineage>
        <taxon>Bacteria</taxon>
        <taxon>Pseudomonadati</taxon>
        <taxon>Bacteroidota</taxon>
        <taxon>Cytophagia</taxon>
        <taxon>Cytophagales</taxon>
        <taxon>Hymenobacteraceae</taxon>
        <taxon>Pontibacter</taxon>
    </lineage>
</organism>
<reference evidence="5" key="1">
    <citation type="submission" date="2017-01" db="EMBL/GenBank/DDBJ databases">
        <authorList>
            <person name="Varghese N."/>
            <person name="Submissions S."/>
        </authorList>
    </citation>
    <scope>NUCLEOTIDE SEQUENCE [LARGE SCALE GENOMIC DNA]</scope>
    <source>
        <strain evidence="5">DM9</strain>
    </source>
</reference>
<dbReference type="PANTHER" id="PTHR43283">
    <property type="entry name" value="BETA-LACTAMASE-RELATED"/>
    <property type="match status" value="1"/>
</dbReference>
<accession>A0A1N6Y9U9</accession>
<evidence type="ECO:0000256" key="1">
    <source>
        <dbReference type="ARBA" id="ARBA00022801"/>
    </source>
</evidence>
<keyword evidence="1" id="KW-0378">Hydrolase</keyword>
<dbReference type="Proteomes" id="UP000185924">
    <property type="component" value="Unassembled WGS sequence"/>
</dbReference>
<dbReference type="STRING" id="1077936.SAMN05421545_2362"/>
<dbReference type="PROSITE" id="PS51257">
    <property type="entry name" value="PROKAR_LIPOPROTEIN"/>
    <property type="match status" value="1"/>
</dbReference>
<dbReference type="GO" id="GO:0016787">
    <property type="term" value="F:hydrolase activity"/>
    <property type="evidence" value="ECO:0007669"/>
    <property type="project" value="UniProtKB-KW"/>
</dbReference>
<evidence type="ECO:0000313" key="4">
    <source>
        <dbReference type="EMBL" id="SIR11286.1"/>
    </source>
</evidence>
<dbReference type="Gene3D" id="3.40.710.10">
    <property type="entry name" value="DD-peptidase/beta-lactamase superfamily"/>
    <property type="match status" value="1"/>
</dbReference>
<sequence>MIKSKFLYLALALSMGFSACQQPPEQPTATAQTQTTEAKVYYPGKGENWETKKPEEVGMDATLLQQAVEWAKQQETTQMPKDFSTQEEIFGKMLGPVPNDRASTNGIILKNGYIVAEWGETERVDPTYSVAKSVLSTILGITIDRGLIKDIKDPVANYVQDGGYDSEQNRKVTWEHHVRQTSEWEGELWGKKHDFVGKEEYGRGERKPRELQEPGTYYEYNDVRINRFALSMLRLWKKPLPEVFKDEVMDPIDASNTWKYVPYHNSYVEIDGKRMPSVSGGTRWGGLWISARDEARFGYLFLRNGRWKDKQIVSEEWVKEATTQRGPVGPDYGYLWWLNTEGKAWPSAPTTSYAALGAGQNTIWVDPEHDIVIVWRWHHGNPDELIKRVLAAVKE</sequence>
<keyword evidence="5" id="KW-1185">Reference proteome</keyword>
<evidence type="ECO:0000259" key="3">
    <source>
        <dbReference type="Pfam" id="PF00144"/>
    </source>
</evidence>
<dbReference type="Pfam" id="PF00144">
    <property type="entry name" value="Beta-lactamase"/>
    <property type="match status" value="1"/>
</dbReference>
<name>A0A1N6Y9U9_9BACT</name>
<dbReference type="RefSeq" id="WP_076422260.1">
    <property type="nucleotide sequence ID" value="NZ_FTNM01000003.1"/>
</dbReference>
<evidence type="ECO:0000313" key="5">
    <source>
        <dbReference type="Proteomes" id="UP000185924"/>
    </source>
</evidence>
<evidence type="ECO:0000256" key="2">
    <source>
        <dbReference type="SAM" id="SignalP"/>
    </source>
</evidence>
<gene>
    <name evidence="4" type="ORF">SAMN05421545_2362</name>
</gene>
<dbReference type="InterPro" id="IPR012338">
    <property type="entry name" value="Beta-lactam/transpept-like"/>
</dbReference>
<dbReference type="EMBL" id="FTNM01000003">
    <property type="protein sequence ID" value="SIR11286.1"/>
    <property type="molecule type" value="Genomic_DNA"/>
</dbReference>